<feature type="compositionally biased region" description="Basic and acidic residues" evidence="1">
    <location>
        <begin position="196"/>
        <end position="218"/>
    </location>
</feature>
<reference evidence="3 4" key="1">
    <citation type="submission" date="2014-07" db="EMBL/GenBank/DDBJ databases">
        <title>Draft genome sequence of Thalassospira profundimaris PR54-5.</title>
        <authorList>
            <person name="Lai Q."/>
            <person name="Shao Z."/>
        </authorList>
    </citation>
    <scope>NUCLEOTIDE SEQUENCE [LARGE SCALE GENOMIC DNA]</scope>
    <source>
        <strain evidence="3 4">PR54-5</strain>
    </source>
</reference>
<evidence type="ECO:0000256" key="1">
    <source>
        <dbReference type="SAM" id="MobiDB-lite"/>
    </source>
</evidence>
<dbReference type="RefSeq" id="WP_083952839.1">
    <property type="nucleotide sequence ID" value="NZ_JPWI01000023.1"/>
</dbReference>
<accession>A0A367WHX8</accession>
<protein>
    <recommendedName>
        <fullName evidence="2">Plasmid replication protein C N-terminal domain-containing protein</fullName>
    </recommendedName>
</protein>
<dbReference type="EMBL" id="JPWI01000023">
    <property type="protein sequence ID" value="RCK41024.1"/>
    <property type="molecule type" value="Genomic_DNA"/>
</dbReference>
<dbReference type="InterPro" id="IPR036388">
    <property type="entry name" value="WH-like_DNA-bd_sf"/>
</dbReference>
<feature type="region of interest" description="Disordered" evidence="1">
    <location>
        <begin position="196"/>
        <end position="230"/>
    </location>
</feature>
<dbReference type="AlphaFoldDB" id="A0A367WHX8"/>
<dbReference type="Pfam" id="PF03428">
    <property type="entry name" value="RP-C"/>
    <property type="match status" value="1"/>
</dbReference>
<name>A0A367WHX8_9PROT</name>
<comment type="caution">
    <text evidence="3">The sequence shown here is derived from an EMBL/GenBank/DDBJ whole genome shotgun (WGS) entry which is preliminary data.</text>
</comment>
<sequence>MRQNIAILCLRRKGMTTTESISGGNVRWEEIRTGIAERTDTYKELLSLADSFNGTADVTTASVVGLVSRAIAQRSPCLTDLSVRLLIVLIEHVYDEKSWRSGRLTVFPGNRRLAEITGKNERSIRRALALLEANHWIIRRYTETNTRASGNAGIDLRPVAARLYELRQAENFLEEKIEAARECKRQERDDLAQLEARKQAQDGHDKEQKESGGEDSSVHRKSYKLNPGSTNLVQSGASQAKLGQRSNNPVSDIDVDTEILFLMVQVSPTLQKQLTAAELCELVGPEPSGTAIQSVVSAVRWILTNQVKLRPAVWRVALDKHGWAAMAAVVVAVDRQGVRDPAAYLYSMLKAARLRDTVRHSLRALEGQEAGYA</sequence>
<dbReference type="InterPro" id="IPR005090">
    <property type="entry name" value="RepC_N"/>
</dbReference>
<proteinExistence type="predicted"/>
<feature type="domain" description="Plasmid replication protein C N-terminal" evidence="2">
    <location>
        <begin position="72"/>
        <end position="186"/>
    </location>
</feature>
<dbReference type="Proteomes" id="UP000252255">
    <property type="component" value="Unassembled WGS sequence"/>
</dbReference>
<dbReference type="Gene3D" id="1.10.10.10">
    <property type="entry name" value="Winged helix-like DNA-binding domain superfamily/Winged helix DNA-binding domain"/>
    <property type="match status" value="1"/>
</dbReference>
<evidence type="ECO:0000313" key="4">
    <source>
        <dbReference type="Proteomes" id="UP000252255"/>
    </source>
</evidence>
<evidence type="ECO:0000259" key="2">
    <source>
        <dbReference type="Pfam" id="PF03428"/>
    </source>
</evidence>
<gene>
    <name evidence="3" type="ORF">TH30_22155</name>
</gene>
<evidence type="ECO:0000313" key="3">
    <source>
        <dbReference type="EMBL" id="RCK41024.1"/>
    </source>
</evidence>
<organism evidence="3 4">
    <name type="scientific">Thalassospira profundimaris</name>
    <dbReference type="NCBI Taxonomy" id="502049"/>
    <lineage>
        <taxon>Bacteria</taxon>
        <taxon>Pseudomonadati</taxon>
        <taxon>Pseudomonadota</taxon>
        <taxon>Alphaproteobacteria</taxon>
        <taxon>Rhodospirillales</taxon>
        <taxon>Thalassospiraceae</taxon>
        <taxon>Thalassospira</taxon>
    </lineage>
</organism>